<dbReference type="EMBL" id="FOXC01000021">
    <property type="protein sequence ID" value="SFP44541.1"/>
    <property type="molecule type" value="Genomic_DNA"/>
</dbReference>
<dbReference type="Proteomes" id="UP000321547">
    <property type="component" value="Unassembled WGS sequence"/>
</dbReference>
<dbReference type="InterPro" id="IPR027417">
    <property type="entry name" value="P-loop_NTPase"/>
</dbReference>
<evidence type="ECO:0000313" key="2">
    <source>
        <dbReference type="EMBL" id="GEM02091.1"/>
    </source>
</evidence>
<reference evidence="2 5" key="2">
    <citation type="submission" date="2019-07" db="EMBL/GenBank/DDBJ databases">
        <title>Whole genome shotgun sequence of Halolactibacillus halophilus NBRC 100868.</title>
        <authorList>
            <person name="Hosoyama A."/>
            <person name="Uohara A."/>
            <person name="Ohji S."/>
            <person name="Ichikawa N."/>
        </authorList>
    </citation>
    <scope>NUCLEOTIDE SEQUENCE [LARGE SCALE GENOMIC DNA]</scope>
    <source>
        <strain evidence="2 5">NBRC 100868</strain>
    </source>
</reference>
<dbReference type="RefSeq" id="WP_089832268.1">
    <property type="nucleotide sequence ID" value="NZ_BJWI01000024.1"/>
</dbReference>
<dbReference type="PIRSF" id="PIRSF003073">
    <property type="entry name" value="DNAC_TnpB_IstB"/>
    <property type="match status" value="1"/>
</dbReference>
<dbReference type="GO" id="GO:0006260">
    <property type="term" value="P:DNA replication"/>
    <property type="evidence" value="ECO:0007669"/>
    <property type="project" value="TreeGrafter"/>
</dbReference>
<proteinExistence type="predicted"/>
<dbReference type="STRING" id="306540.SAMN05421839_1212"/>
<evidence type="ECO:0000313" key="3">
    <source>
        <dbReference type="EMBL" id="SFP44541.1"/>
    </source>
</evidence>
<evidence type="ECO:0000313" key="4">
    <source>
        <dbReference type="Proteomes" id="UP000242243"/>
    </source>
</evidence>
<dbReference type="SUPFAM" id="SSF52540">
    <property type="entry name" value="P-loop containing nucleoside triphosphate hydrolases"/>
    <property type="match status" value="1"/>
</dbReference>
<evidence type="ECO:0000313" key="5">
    <source>
        <dbReference type="Proteomes" id="UP000321547"/>
    </source>
</evidence>
<name>A0A1I5QEQ2_9BACI</name>
<dbReference type="GO" id="GO:0005524">
    <property type="term" value="F:ATP binding"/>
    <property type="evidence" value="ECO:0007669"/>
    <property type="project" value="InterPro"/>
</dbReference>
<protein>
    <submittedName>
        <fullName evidence="2">ATPase AAA</fullName>
    </submittedName>
    <submittedName>
        <fullName evidence="3">DNA replication protein DnaC</fullName>
    </submittedName>
</protein>
<dbReference type="OrthoDB" id="2052561at2"/>
<sequence>MNQQNYDKLKSLKLMGMAEAYENMSQGQQFDELSFDERLSLMVDHEESLRKTNKLTRLISAAHFPMKAAIEDILYQEDRRLDKALILQLATGNYLTDGRNIIFKGPSGNGKTFFATAFGVQACRQFNKVEYKRLPHLVEEFKLAKYQADGSYLRLMKKLVKTDLLILDEWLLYPLENEEATIINARHEAQKSNIYCSQLNISGWYENLGNGTVAEAIMERIIHNAYDIELDGKMSMREKLSFKQTER</sequence>
<dbReference type="AlphaFoldDB" id="A0A1I5QEQ2"/>
<gene>
    <name evidence="2" type="ORF">HHA03_16230</name>
    <name evidence="3" type="ORF">SAMN05421839_1212</name>
</gene>
<dbReference type="Proteomes" id="UP000242243">
    <property type="component" value="Unassembled WGS sequence"/>
</dbReference>
<dbReference type="Gene3D" id="3.40.50.300">
    <property type="entry name" value="P-loop containing nucleotide triphosphate hydrolases"/>
    <property type="match status" value="1"/>
</dbReference>
<keyword evidence="5" id="KW-1185">Reference proteome</keyword>
<dbReference type="InterPro" id="IPR028350">
    <property type="entry name" value="DNAC/IstB-like"/>
</dbReference>
<dbReference type="InterPro" id="IPR002611">
    <property type="entry name" value="IstB_ATP-bd"/>
</dbReference>
<dbReference type="PANTHER" id="PTHR30050:SF4">
    <property type="entry name" value="ATP-BINDING PROTEIN RV3427C IN INSERTION SEQUENCE-RELATED"/>
    <property type="match status" value="1"/>
</dbReference>
<dbReference type="Pfam" id="PF01695">
    <property type="entry name" value="IstB_IS21"/>
    <property type="match status" value="1"/>
</dbReference>
<dbReference type="PANTHER" id="PTHR30050">
    <property type="entry name" value="CHROMOSOMAL REPLICATION INITIATOR PROTEIN DNAA"/>
    <property type="match status" value="1"/>
</dbReference>
<dbReference type="EMBL" id="BJWI01000024">
    <property type="protein sequence ID" value="GEM02091.1"/>
    <property type="molecule type" value="Genomic_DNA"/>
</dbReference>
<feature type="domain" description="IstB-like ATP-binding" evidence="1">
    <location>
        <begin position="8"/>
        <end position="240"/>
    </location>
</feature>
<reference evidence="3 4" key="1">
    <citation type="submission" date="2016-10" db="EMBL/GenBank/DDBJ databases">
        <authorList>
            <person name="de Groot N.N."/>
        </authorList>
    </citation>
    <scope>NUCLEOTIDE SEQUENCE [LARGE SCALE GENOMIC DNA]</scope>
    <source>
        <strain evidence="3 4">DSM 17073</strain>
    </source>
</reference>
<organism evidence="3 4">
    <name type="scientific">Halolactibacillus halophilus</name>
    <dbReference type="NCBI Taxonomy" id="306540"/>
    <lineage>
        <taxon>Bacteria</taxon>
        <taxon>Bacillati</taxon>
        <taxon>Bacillota</taxon>
        <taxon>Bacilli</taxon>
        <taxon>Bacillales</taxon>
        <taxon>Bacillaceae</taxon>
        <taxon>Halolactibacillus</taxon>
    </lineage>
</organism>
<evidence type="ECO:0000259" key="1">
    <source>
        <dbReference type="Pfam" id="PF01695"/>
    </source>
</evidence>
<accession>A0A1I5QEQ2</accession>